<evidence type="ECO:0000256" key="1">
    <source>
        <dbReference type="ARBA" id="ARBA00004141"/>
    </source>
</evidence>
<protein>
    <recommendedName>
        <fullName evidence="9">TLC domain-containing protein</fullName>
    </recommendedName>
</protein>
<keyword evidence="5 8" id="KW-1133">Transmembrane helix</keyword>
<keyword evidence="4 7" id="KW-0812">Transmembrane</keyword>
<accession>A0AAN5CL30</accession>
<evidence type="ECO:0000313" key="10">
    <source>
        <dbReference type="EMBL" id="GMR46346.1"/>
    </source>
</evidence>
<organism evidence="10 11">
    <name type="scientific">Pristionchus mayeri</name>
    <dbReference type="NCBI Taxonomy" id="1317129"/>
    <lineage>
        <taxon>Eukaryota</taxon>
        <taxon>Metazoa</taxon>
        <taxon>Ecdysozoa</taxon>
        <taxon>Nematoda</taxon>
        <taxon>Chromadorea</taxon>
        <taxon>Rhabditida</taxon>
        <taxon>Rhabditina</taxon>
        <taxon>Diplogasteromorpha</taxon>
        <taxon>Diplogasteroidea</taxon>
        <taxon>Neodiplogasteridae</taxon>
        <taxon>Pristionchus</taxon>
    </lineage>
</organism>
<dbReference type="GO" id="GO:0050291">
    <property type="term" value="F:sphingosine N-acyltransferase activity"/>
    <property type="evidence" value="ECO:0007669"/>
    <property type="project" value="InterPro"/>
</dbReference>
<feature type="transmembrane region" description="Helical" evidence="8">
    <location>
        <begin position="130"/>
        <end position="149"/>
    </location>
</feature>
<evidence type="ECO:0000256" key="6">
    <source>
        <dbReference type="ARBA" id="ARBA00023136"/>
    </source>
</evidence>
<comment type="caution">
    <text evidence="10">The sequence shown here is derived from an EMBL/GenBank/DDBJ whole genome shotgun (WGS) entry which is preliminary data.</text>
</comment>
<evidence type="ECO:0000256" key="2">
    <source>
        <dbReference type="ARBA" id="ARBA00004760"/>
    </source>
</evidence>
<evidence type="ECO:0000259" key="9">
    <source>
        <dbReference type="PROSITE" id="PS50922"/>
    </source>
</evidence>
<evidence type="ECO:0000256" key="5">
    <source>
        <dbReference type="ARBA" id="ARBA00022989"/>
    </source>
</evidence>
<evidence type="ECO:0000256" key="7">
    <source>
        <dbReference type="PROSITE-ProRule" id="PRU00205"/>
    </source>
</evidence>
<dbReference type="Pfam" id="PF03798">
    <property type="entry name" value="TRAM_LAG1_CLN8"/>
    <property type="match status" value="1"/>
</dbReference>
<dbReference type="PROSITE" id="PS50922">
    <property type="entry name" value="TLC"/>
    <property type="match status" value="1"/>
</dbReference>
<feature type="transmembrane region" description="Helical" evidence="8">
    <location>
        <begin position="156"/>
        <end position="176"/>
    </location>
</feature>
<evidence type="ECO:0000313" key="11">
    <source>
        <dbReference type="Proteomes" id="UP001328107"/>
    </source>
</evidence>
<feature type="transmembrane region" description="Helical" evidence="8">
    <location>
        <begin position="214"/>
        <end position="241"/>
    </location>
</feature>
<name>A0AAN5CL30_9BILA</name>
<comment type="pathway">
    <text evidence="3">Sphingolipid metabolism.</text>
</comment>
<feature type="domain" description="TLC" evidence="9">
    <location>
        <begin position="81"/>
        <end position="293"/>
    </location>
</feature>
<dbReference type="SMART" id="SM00724">
    <property type="entry name" value="TLC"/>
    <property type="match status" value="1"/>
</dbReference>
<evidence type="ECO:0000256" key="3">
    <source>
        <dbReference type="ARBA" id="ARBA00004991"/>
    </source>
</evidence>
<dbReference type="GO" id="GO:0046513">
    <property type="term" value="P:ceramide biosynthetic process"/>
    <property type="evidence" value="ECO:0007669"/>
    <property type="project" value="InterPro"/>
</dbReference>
<dbReference type="AlphaFoldDB" id="A0AAN5CL30"/>
<evidence type="ECO:0000256" key="4">
    <source>
        <dbReference type="ARBA" id="ARBA00022692"/>
    </source>
</evidence>
<evidence type="ECO:0000256" key="8">
    <source>
        <dbReference type="SAM" id="Phobius"/>
    </source>
</evidence>
<dbReference type="PANTHER" id="PTHR12560:SF0">
    <property type="entry name" value="LD18904P"/>
    <property type="match status" value="1"/>
</dbReference>
<comment type="pathway">
    <text evidence="2">Lipid metabolism; sphingolipid metabolism.</text>
</comment>
<keyword evidence="11" id="KW-1185">Reference proteome</keyword>
<dbReference type="PANTHER" id="PTHR12560">
    <property type="entry name" value="LONGEVITY ASSURANCE FACTOR 1 LAG1"/>
    <property type="match status" value="1"/>
</dbReference>
<dbReference type="InterPro" id="IPR016439">
    <property type="entry name" value="Lag1/Lac1-like"/>
</dbReference>
<dbReference type="Proteomes" id="UP001328107">
    <property type="component" value="Unassembled WGS sequence"/>
</dbReference>
<keyword evidence="6 7" id="KW-0472">Membrane</keyword>
<dbReference type="GO" id="GO:0016020">
    <property type="term" value="C:membrane"/>
    <property type="evidence" value="ECO:0007669"/>
    <property type="project" value="UniProtKB-SubCell"/>
</dbReference>
<sequence length="301" mass="35455">MGLFNETYWLPPGIQWSQMPIDARDLLYPVIFTVPMIFLRVLLEAFVAIPIGHFLGYDKEEISSQIIAHLHGGFVFNTRKKRILECFWRFVYYTSMFIYGFKTLATKPWLWDIKECWTGYPWQSVDDDTWYYYMISVTFYCSLLIPSFFDVRRHDYWQMIVHHIIAIILFQLSYIINFVKAAALVNLCHDAADVFIDGWKLIKYDKSKEAISNVIFVLFLICWIVTRLVYFPFVALRSIIVDSPSVIRPDYNFLDPFQTPFAPRIIVYLACCLLGLHVFWTVIIVKMIYKTATCGEVVDAR</sequence>
<feature type="transmembrane region" description="Helical" evidence="8">
    <location>
        <begin position="261"/>
        <end position="285"/>
    </location>
</feature>
<dbReference type="EMBL" id="BTRK01000004">
    <property type="protein sequence ID" value="GMR46346.1"/>
    <property type="molecule type" value="Genomic_DNA"/>
</dbReference>
<dbReference type="InterPro" id="IPR006634">
    <property type="entry name" value="TLC-dom"/>
</dbReference>
<reference evidence="11" key="1">
    <citation type="submission" date="2022-10" db="EMBL/GenBank/DDBJ databases">
        <title>Genome assembly of Pristionchus species.</title>
        <authorList>
            <person name="Yoshida K."/>
            <person name="Sommer R.J."/>
        </authorList>
    </citation>
    <scope>NUCLEOTIDE SEQUENCE [LARGE SCALE GENOMIC DNA]</scope>
    <source>
        <strain evidence="11">RS5460</strain>
    </source>
</reference>
<gene>
    <name evidence="10" type="ORF">PMAYCL1PPCAC_16541</name>
</gene>
<proteinExistence type="predicted"/>
<feature type="transmembrane region" description="Helical" evidence="8">
    <location>
        <begin position="26"/>
        <end position="49"/>
    </location>
</feature>
<comment type="subcellular location">
    <subcellularLocation>
        <location evidence="1">Membrane</location>
        <topology evidence="1">Multi-pass membrane protein</topology>
    </subcellularLocation>
</comment>